<evidence type="ECO:0000259" key="1">
    <source>
        <dbReference type="Pfam" id="PF02470"/>
    </source>
</evidence>
<dbReference type="Pfam" id="PF02470">
    <property type="entry name" value="MlaD"/>
    <property type="match status" value="1"/>
</dbReference>
<reference evidence="2 3" key="1">
    <citation type="submission" date="2021-03" db="EMBL/GenBank/DDBJ databases">
        <title>Sequencing the genomes of 1000 actinobacteria strains.</title>
        <authorList>
            <person name="Klenk H.-P."/>
        </authorList>
    </citation>
    <scope>NUCLEOTIDE SEQUENCE [LARGE SCALE GENOMIC DNA]</scope>
    <source>
        <strain evidence="2 3">DSM 45516</strain>
    </source>
</reference>
<dbReference type="PANTHER" id="PTHR33371">
    <property type="entry name" value="INTERMEMBRANE PHOSPHOLIPID TRANSPORT SYSTEM BINDING PROTEIN MLAD-RELATED"/>
    <property type="match status" value="1"/>
</dbReference>
<comment type="caution">
    <text evidence="2">The sequence shown here is derived from an EMBL/GenBank/DDBJ whole genome shotgun (WGS) entry which is preliminary data.</text>
</comment>
<dbReference type="InterPro" id="IPR052336">
    <property type="entry name" value="MlaD_Phospholipid_Transporter"/>
</dbReference>
<dbReference type="NCBIfam" id="TIGR00996">
    <property type="entry name" value="Mtu_fam_mce"/>
    <property type="match status" value="1"/>
</dbReference>
<organism evidence="2 3">
    <name type="scientific">Nocardia goodfellowii</name>
    <dbReference type="NCBI Taxonomy" id="882446"/>
    <lineage>
        <taxon>Bacteria</taxon>
        <taxon>Bacillati</taxon>
        <taxon>Actinomycetota</taxon>
        <taxon>Actinomycetes</taxon>
        <taxon>Mycobacteriales</taxon>
        <taxon>Nocardiaceae</taxon>
        <taxon>Nocardia</taxon>
    </lineage>
</organism>
<feature type="domain" description="Mce/MlaD" evidence="1">
    <location>
        <begin position="38"/>
        <end position="109"/>
    </location>
</feature>
<keyword evidence="3" id="KW-1185">Reference proteome</keyword>
<dbReference type="RefSeq" id="WP_209896131.1">
    <property type="nucleotide sequence ID" value="NZ_JAGGMR010000001.1"/>
</dbReference>
<gene>
    <name evidence="2" type="ORF">BJ987_005847</name>
</gene>
<proteinExistence type="predicted"/>
<sequence length="370" mass="38629">MRSLPRPVKLVLLLAVVVAIAGAATGSIARLTSEDLMITAQFESAAGVFPGNSVAVLGMPVGKVVSVEQRGAYAEVRISVDSSVRIPATVTAVIVSDSVLTDRHIEFTPVYRSGPVLADGAVLGPDRTRTPVEFDSLLAMADKLSTSLAGDGQGHGPIGDMVEVGAAVAGSNGNDIKSALDQLSRALRMGDDHGAATRDAITTLVNNLDALTTAAANNDQKIREFGQGVRQLSDLLADQRLGEGDTGAKLNEILIRTTDLMQQSRGELAGTVSGGNVVIKSLADYRREVAEFMDVFPLAVNNAYAVVDQEAGAARVHVNIDKVALDGQMVKQICNLLDLKQLGCNTGKMSDMGPDFGIVAMLVGIAGLPK</sequence>
<dbReference type="InterPro" id="IPR003399">
    <property type="entry name" value="Mce/MlaD"/>
</dbReference>
<dbReference type="InterPro" id="IPR005693">
    <property type="entry name" value="Mce"/>
</dbReference>
<name>A0ABS4QMK9_9NOCA</name>
<dbReference type="PANTHER" id="PTHR33371:SF4">
    <property type="entry name" value="INTERMEMBRANE PHOSPHOLIPID TRANSPORT SYSTEM BINDING PROTEIN MLAD"/>
    <property type="match status" value="1"/>
</dbReference>
<dbReference type="Proteomes" id="UP001519325">
    <property type="component" value="Unassembled WGS sequence"/>
</dbReference>
<accession>A0ABS4QMK9</accession>
<protein>
    <submittedName>
        <fullName evidence="2">Virulence factor Mce-like protein</fullName>
    </submittedName>
</protein>
<evidence type="ECO:0000313" key="2">
    <source>
        <dbReference type="EMBL" id="MBP2192946.1"/>
    </source>
</evidence>
<evidence type="ECO:0000313" key="3">
    <source>
        <dbReference type="Proteomes" id="UP001519325"/>
    </source>
</evidence>
<dbReference type="EMBL" id="JAGGMR010000001">
    <property type="protein sequence ID" value="MBP2192946.1"/>
    <property type="molecule type" value="Genomic_DNA"/>
</dbReference>